<gene>
    <name evidence="4" type="ORF">THRCLA_00729</name>
</gene>
<comment type="caution">
    <text evidence="4">The sequence shown here is derived from an EMBL/GenBank/DDBJ whole genome shotgun (WGS) entry which is preliminary data.</text>
</comment>
<protein>
    <recommendedName>
        <fullName evidence="3">Fibronectin type-III domain-containing protein</fullName>
    </recommendedName>
</protein>
<name>A0A1W0AAJ0_9STRA</name>
<proteinExistence type="predicted"/>
<dbReference type="AlphaFoldDB" id="A0A1W0AAJ0"/>
<organism evidence="4 5">
    <name type="scientific">Thraustotheca clavata</name>
    <dbReference type="NCBI Taxonomy" id="74557"/>
    <lineage>
        <taxon>Eukaryota</taxon>
        <taxon>Sar</taxon>
        <taxon>Stramenopiles</taxon>
        <taxon>Oomycota</taxon>
        <taxon>Saprolegniomycetes</taxon>
        <taxon>Saprolegniales</taxon>
        <taxon>Achlyaceae</taxon>
        <taxon>Thraustotheca</taxon>
    </lineage>
</organism>
<dbReference type="Gene3D" id="2.40.10.10">
    <property type="entry name" value="Trypsin-like serine proteases"/>
    <property type="match status" value="1"/>
</dbReference>
<dbReference type="InterPro" id="IPR036116">
    <property type="entry name" value="FN3_sf"/>
</dbReference>
<reference evidence="4 5" key="1">
    <citation type="journal article" date="2014" name="Genome Biol. Evol.">
        <title>The secreted proteins of Achlya hypogyna and Thraustotheca clavata identify the ancestral oomycete secretome and reveal gene acquisitions by horizontal gene transfer.</title>
        <authorList>
            <person name="Misner I."/>
            <person name="Blouin N."/>
            <person name="Leonard G."/>
            <person name="Richards T.A."/>
            <person name="Lane C.E."/>
        </authorList>
    </citation>
    <scope>NUCLEOTIDE SEQUENCE [LARGE SCALE GENOMIC DNA]</scope>
    <source>
        <strain evidence="4 5">ATCC 34112</strain>
    </source>
</reference>
<sequence>MINIYFLLFTTAFVAAVPCSSTQKQQMLNVITADPQWASCKAATAPYDFYTSLTQAGPPPTAAQNDLFNSTPACTNVYNRFQDSLKQANCDQIQNLMENTEMEVSNVRMGMRRKASRGGKRMMLTANKKSQGTRRSILTPEMRQEEEAMAAIMIQRMARARLARNTFRRVLCEVYCKVYDKTNKQVRYVDARTGFSTTSKPMMLLLLHCEGQEIVEPVLPHDAALRIQRLYKTWRTRLLLKEMVRDLYQKHMDMETKNYYYINTQTHEVFYTKPLFLGNDDIEIERFKYRNAACRLSTKYNLIGNGVAVIYNKVVCVLTDHFTLPDEDTARYSRVQFNYKPGCIPFTARLRSDVFFMTSHFSTKQQEAMPELDFTLCALDFEEFKAASGESIEAIRLVFNDRRLCCAQDVIRHEDLEIVGHPHGKHTCSNRNFVDQYLPNMVNAKRLKYRNPMETGASGSPVFNYGGRLVGIHHQTSLKEPPFECTLIKPIVQFTQKQITPPTPLLLSSCLNHDSINIYWHISPDYKPLNGLPIQFVLEICCRTEKKTRGYYDRFTVMYTGPKTTHTIYSLTPATIYAVRCRSFHTMQLSPWSQPMQFITLPAPSNTWQVQYCKSITEALHHLSSSSDVLVHRQAIKWLRKKCDQTTESVPKDDGVDNCDWSELEKEWLETNSFQVLQASLNRFRHAMDHAIDCLYVLGQCCSFRSAYRDRLVYLTIFEWLVELIHEFRLEARVMEVAMCFWGYCIKDYESGKELFMAVQGVPIVLELIESHIKSDPVVREACYVLAALCQNFQPGQQVMGIHQGIKVLAKVLEAFPYHPKVLYWACLALGNVACDFIPSQLRGQKYKIVDCIVQSKIKFIMKLNALSDAIAKEADILEKLHATAIGEEVRNIIDLHQVRHDGLKNMHNYMLSENVIGVANYALEYMMNDEQKAVQERTRHLARKMGCVYLQSALLHWKSQTDKVKSGAIMRAFLNRLRDRELYCAIRQWEIRIRELRVEPQTFTYTLKQTGLALNLGKKKAEKYRLMVLSK</sequence>
<dbReference type="Gene3D" id="1.25.10.10">
    <property type="entry name" value="Leucine-rich Repeat Variant"/>
    <property type="match status" value="1"/>
</dbReference>
<dbReference type="InterPro" id="IPR016024">
    <property type="entry name" value="ARM-type_fold"/>
</dbReference>
<evidence type="ECO:0000256" key="2">
    <source>
        <dbReference type="SAM" id="SignalP"/>
    </source>
</evidence>
<dbReference type="OrthoDB" id="64552at2759"/>
<dbReference type="Gene3D" id="1.20.5.190">
    <property type="match status" value="1"/>
</dbReference>
<dbReference type="CDD" id="cd00063">
    <property type="entry name" value="FN3"/>
    <property type="match status" value="1"/>
</dbReference>
<dbReference type="SUPFAM" id="SSF50494">
    <property type="entry name" value="Trypsin-like serine proteases"/>
    <property type="match status" value="1"/>
</dbReference>
<dbReference type="InterPro" id="IPR003961">
    <property type="entry name" value="FN3_dom"/>
</dbReference>
<dbReference type="EMBL" id="JNBS01000257">
    <property type="protein sequence ID" value="OQS07265.1"/>
    <property type="molecule type" value="Genomic_DNA"/>
</dbReference>
<accession>A0A1W0AAJ0</accession>
<keyword evidence="5" id="KW-1185">Reference proteome</keyword>
<dbReference type="Proteomes" id="UP000243217">
    <property type="component" value="Unassembled WGS sequence"/>
</dbReference>
<dbReference type="InterPro" id="IPR011989">
    <property type="entry name" value="ARM-like"/>
</dbReference>
<dbReference type="PROSITE" id="PS50096">
    <property type="entry name" value="IQ"/>
    <property type="match status" value="1"/>
</dbReference>
<keyword evidence="2" id="KW-0732">Signal</keyword>
<dbReference type="SUPFAM" id="SSF48371">
    <property type="entry name" value="ARM repeat"/>
    <property type="match status" value="1"/>
</dbReference>
<dbReference type="PROSITE" id="PS50853">
    <property type="entry name" value="FN3"/>
    <property type="match status" value="1"/>
</dbReference>
<feature type="chain" id="PRO_5013365969" description="Fibronectin type-III domain-containing protein" evidence="2">
    <location>
        <begin position="17"/>
        <end position="1032"/>
    </location>
</feature>
<dbReference type="InterPro" id="IPR043504">
    <property type="entry name" value="Peptidase_S1_PA_chymotrypsin"/>
</dbReference>
<keyword evidence="1" id="KW-0843">Virulence</keyword>
<feature type="domain" description="Fibronectin type-III" evidence="3">
    <location>
        <begin position="501"/>
        <end position="603"/>
    </location>
</feature>
<dbReference type="InterPro" id="IPR013783">
    <property type="entry name" value="Ig-like_fold"/>
</dbReference>
<evidence type="ECO:0000256" key="1">
    <source>
        <dbReference type="ARBA" id="ARBA00023026"/>
    </source>
</evidence>
<evidence type="ECO:0000313" key="4">
    <source>
        <dbReference type="EMBL" id="OQS07265.1"/>
    </source>
</evidence>
<dbReference type="Gene3D" id="2.60.40.10">
    <property type="entry name" value="Immunoglobulins"/>
    <property type="match status" value="1"/>
</dbReference>
<feature type="signal peptide" evidence="2">
    <location>
        <begin position="1"/>
        <end position="16"/>
    </location>
</feature>
<evidence type="ECO:0000259" key="3">
    <source>
        <dbReference type="PROSITE" id="PS50853"/>
    </source>
</evidence>
<dbReference type="Pfam" id="PF13365">
    <property type="entry name" value="Trypsin_2"/>
    <property type="match status" value="1"/>
</dbReference>
<dbReference type="SUPFAM" id="SSF49265">
    <property type="entry name" value="Fibronectin type III"/>
    <property type="match status" value="1"/>
</dbReference>
<dbReference type="InterPro" id="IPR009003">
    <property type="entry name" value="Peptidase_S1_PA"/>
</dbReference>
<evidence type="ECO:0000313" key="5">
    <source>
        <dbReference type="Proteomes" id="UP000243217"/>
    </source>
</evidence>